<dbReference type="InterPro" id="IPR009467">
    <property type="entry name" value="Glycolipid-bd_prot_put"/>
</dbReference>
<dbReference type="SUPFAM" id="SSF159275">
    <property type="entry name" value="PA1994-like"/>
    <property type="match status" value="1"/>
</dbReference>
<sequence length="210" mass="24291">MEATALWQHLWNSRAPTPGLEHLRLEGRRAGSVLLAFDEQGSPYRLGYRLEYSQHWRPRHLHVRVDDERGTRELRLHCNRSGEWRDGAGTPLPQLSGCLDLDLWPTPFTNSPAIWRLDLAQDQREEIAVAYIEAPSLDLQVMRQAYTRLDARHLLYQNLDGDGFHAVLTLGDDGLVEDYPGLFRRLRRWAQQGPPPPKALERDLREKSRS</sequence>
<accession>A0AAU7Y8Q3</accession>
<dbReference type="AlphaFoldDB" id="A0AAU7Y8Q3"/>
<evidence type="ECO:0000313" key="2">
    <source>
        <dbReference type="EMBL" id="XBY66485.1"/>
    </source>
</evidence>
<organism evidence="2">
    <name type="scientific">Pseudomonas solani</name>
    <dbReference type="NCBI Taxonomy" id="2731552"/>
    <lineage>
        <taxon>Bacteria</taxon>
        <taxon>Pseudomonadati</taxon>
        <taxon>Pseudomonadota</taxon>
        <taxon>Gammaproteobacteria</taxon>
        <taxon>Pseudomonadales</taxon>
        <taxon>Pseudomonadaceae</taxon>
        <taxon>Pseudomonas</taxon>
    </lineage>
</organism>
<reference evidence="2" key="1">
    <citation type="submission" date="2023-08" db="EMBL/GenBank/DDBJ databases">
        <title>Increased levels of nutrients transform a symbiont into a lethal pathobiont.</title>
        <authorList>
            <person name="Lachnit T."/>
            <person name="Ulrich L."/>
            <person name="Willmer F.M."/>
            <person name="Hasenbein T."/>
            <person name="Steiner L.X."/>
            <person name="Wolters M."/>
            <person name="Herbst E.M."/>
            <person name="Deines P."/>
        </authorList>
    </citation>
    <scope>NUCLEOTIDE SEQUENCE</scope>
    <source>
        <strain evidence="2">T3</strain>
    </source>
</reference>
<name>A0AAU7Y8Q3_9PSED</name>
<dbReference type="RefSeq" id="WP_350448315.1">
    <property type="nucleotide sequence ID" value="NZ_CP146285.1"/>
</dbReference>
<feature type="region of interest" description="Disordered" evidence="1">
    <location>
        <begin position="190"/>
        <end position="210"/>
    </location>
</feature>
<evidence type="ECO:0000256" key="1">
    <source>
        <dbReference type="SAM" id="MobiDB-lite"/>
    </source>
</evidence>
<proteinExistence type="predicted"/>
<feature type="compositionally biased region" description="Basic and acidic residues" evidence="1">
    <location>
        <begin position="199"/>
        <end position="210"/>
    </location>
</feature>
<gene>
    <name evidence="2" type="ORF">ABS648_12185</name>
</gene>
<dbReference type="EMBL" id="CP158373">
    <property type="protein sequence ID" value="XBY66485.1"/>
    <property type="molecule type" value="Genomic_DNA"/>
</dbReference>
<protein>
    <submittedName>
        <fullName evidence="2">Glycolipid-binding domain-containing protein</fullName>
    </submittedName>
</protein>
<dbReference type="Pfam" id="PF06475">
    <property type="entry name" value="Glycolipid_bind"/>
    <property type="match status" value="1"/>
</dbReference>